<dbReference type="Pfam" id="PF12904">
    <property type="entry name" value="Collagen_bind_2"/>
    <property type="match status" value="1"/>
</dbReference>
<dbReference type="EMBL" id="FRCY01000001">
    <property type="protein sequence ID" value="SHM31738.1"/>
    <property type="molecule type" value="Genomic_DNA"/>
</dbReference>
<dbReference type="InterPro" id="IPR017853">
    <property type="entry name" value="GH"/>
</dbReference>
<protein>
    <submittedName>
        <fullName evidence="3">Putative collagen-binding domain of a collagenase</fullName>
    </submittedName>
</protein>
<dbReference type="STRING" id="388280.SAMN04488057_10151"/>
<dbReference type="AlphaFoldDB" id="A0A1M7HTJ7"/>
<proteinExistence type="predicted"/>
<organism evidence="3 4">
    <name type="scientific">Cyclobacterium lianum</name>
    <dbReference type="NCBI Taxonomy" id="388280"/>
    <lineage>
        <taxon>Bacteria</taxon>
        <taxon>Pseudomonadati</taxon>
        <taxon>Bacteroidota</taxon>
        <taxon>Cytophagia</taxon>
        <taxon>Cytophagales</taxon>
        <taxon>Cyclobacteriaceae</taxon>
        <taxon>Cyclobacterium</taxon>
    </lineage>
</organism>
<feature type="domain" description="Putative collagen-binding" evidence="1">
    <location>
        <begin position="336"/>
        <end position="421"/>
    </location>
</feature>
<dbReference type="InterPro" id="IPR025277">
    <property type="entry name" value="Apiosidase-like_cat_dom"/>
</dbReference>
<evidence type="ECO:0000313" key="4">
    <source>
        <dbReference type="Proteomes" id="UP000184513"/>
    </source>
</evidence>
<dbReference type="OrthoDB" id="59486at2"/>
<dbReference type="Proteomes" id="UP000184513">
    <property type="component" value="Unassembled WGS sequence"/>
</dbReference>
<feature type="domain" description="Apiosidase-like catalytic" evidence="2">
    <location>
        <begin position="11"/>
        <end position="332"/>
    </location>
</feature>
<dbReference type="Pfam" id="PF13204">
    <property type="entry name" value="Apiosidase"/>
    <property type="match status" value="1"/>
</dbReference>
<sequence>MMQHLPSLRISSNGRFLVTSDGHPFFWLGDTAWEMLHRLSLEETRHYFNNRKKKGFSIIQTVILAELDGLQTPNANGHLPLNDLDPRQPNEAYFDHVDRVVSLAEEMGLYLGLLPTWGDKFNKKWGTGPEIFTAENAKSYGRFLASRYGRWKHIVWILGGDRIPENKQHKLIIEEMATGIREGHEGALISYHPNGGYVASDLFGKASWLDIDLFQTRHQKGFREYRFTLKARKRKPTRPVIDGEPGYENIPNLLNKWNFQRLDAADIRRSAYWNMLSGAAGYSYGCNEIWQMYGGTEAPKFGAQFSWKEALDLPGAHQMGILKRLFESIPWQEMAPDPKVLAEMNWIWQPRKLVLSTADRDWILVYCPGSQKIKLKAGLFRKIRRTAFWINPVNGEVKRTDGDSGPVFSCPDKNQDWLLLVLLRQAADQWDYSGITLTSKL</sequence>
<evidence type="ECO:0000259" key="1">
    <source>
        <dbReference type="Pfam" id="PF12904"/>
    </source>
</evidence>
<dbReference type="PANTHER" id="PTHR37836">
    <property type="entry name" value="LMO1036 PROTEIN"/>
    <property type="match status" value="1"/>
</dbReference>
<dbReference type="RefSeq" id="WP_084096868.1">
    <property type="nucleotide sequence ID" value="NZ_FRCY01000001.1"/>
</dbReference>
<name>A0A1M7HTJ7_9BACT</name>
<evidence type="ECO:0000313" key="3">
    <source>
        <dbReference type="EMBL" id="SHM31738.1"/>
    </source>
</evidence>
<keyword evidence="4" id="KW-1185">Reference proteome</keyword>
<reference evidence="3 4" key="1">
    <citation type="submission" date="2016-11" db="EMBL/GenBank/DDBJ databases">
        <authorList>
            <person name="Jaros S."/>
            <person name="Januszkiewicz K."/>
            <person name="Wedrychowicz H."/>
        </authorList>
    </citation>
    <scope>NUCLEOTIDE SEQUENCE [LARGE SCALE GENOMIC DNA]</scope>
    <source>
        <strain evidence="3 4">CGMCC 1.6102</strain>
    </source>
</reference>
<dbReference type="InterPro" id="IPR024749">
    <property type="entry name" value="Collagen-bd_put"/>
</dbReference>
<accession>A0A1M7HTJ7</accession>
<evidence type="ECO:0000259" key="2">
    <source>
        <dbReference type="Pfam" id="PF13204"/>
    </source>
</evidence>
<dbReference type="Gene3D" id="3.20.20.80">
    <property type="entry name" value="Glycosidases"/>
    <property type="match status" value="1"/>
</dbReference>
<gene>
    <name evidence="3" type="ORF">SAMN04488057_10151</name>
</gene>
<dbReference type="PANTHER" id="PTHR37836:SF3">
    <property type="entry name" value="ENDOGLUCANASE"/>
    <property type="match status" value="1"/>
</dbReference>
<dbReference type="SUPFAM" id="SSF51445">
    <property type="entry name" value="(Trans)glycosidases"/>
    <property type="match status" value="1"/>
</dbReference>